<dbReference type="Gene3D" id="3.10.450.50">
    <property type="match status" value="1"/>
</dbReference>
<gene>
    <name evidence="2" type="ORF">NM961_03855</name>
</gene>
<evidence type="ECO:0000313" key="3">
    <source>
        <dbReference type="Proteomes" id="UP001165498"/>
    </source>
</evidence>
<organism evidence="2 3">
    <name type="scientific">Tahibacter harae</name>
    <dbReference type="NCBI Taxonomy" id="2963937"/>
    <lineage>
        <taxon>Bacteria</taxon>
        <taxon>Pseudomonadati</taxon>
        <taxon>Pseudomonadota</taxon>
        <taxon>Gammaproteobacteria</taxon>
        <taxon>Lysobacterales</taxon>
        <taxon>Rhodanobacteraceae</taxon>
        <taxon>Tahibacter</taxon>
    </lineage>
</organism>
<evidence type="ECO:0000256" key="1">
    <source>
        <dbReference type="SAM" id="SignalP"/>
    </source>
</evidence>
<name>A0ABT1QMU1_9GAMM</name>
<feature type="signal peptide" evidence="1">
    <location>
        <begin position="1"/>
        <end position="22"/>
    </location>
</feature>
<dbReference type="RefSeq" id="WP_255911462.1">
    <property type="nucleotide sequence ID" value="NZ_JANFQO010000003.1"/>
</dbReference>
<feature type="chain" id="PRO_5045562672" evidence="1">
    <location>
        <begin position="23"/>
        <end position="161"/>
    </location>
</feature>
<dbReference type="EMBL" id="JANFQO010000003">
    <property type="protein sequence ID" value="MCQ4163838.1"/>
    <property type="molecule type" value="Genomic_DNA"/>
</dbReference>
<evidence type="ECO:0000313" key="2">
    <source>
        <dbReference type="EMBL" id="MCQ4163838.1"/>
    </source>
</evidence>
<protein>
    <submittedName>
        <fullName evidence="2">Nuclear transport factor 2 family protein</fullName>
    </submittedName>
</protein>
<dbReference type="InterPro" id="IPR032710">
    <property type="entry name" value="NTF2-like_dom_sf"/>
</dbReference>
<dbReference type="Proteomes" id="UP001165498">
    <property type="component" value="Unassembled WGS sequence"/>
</dbReference>
<keyword evidence="1" id="KW-0732">Signal</keyword>
<reference evidence="2" key="1">
    <citation type="submission" date="2022-07" db="EMBL/GenBank/DDBJ databases">
        <title>Tahibacter sp., a new gammaproteobacterium isolated from the silt sample collected at pig farm.</title>
        <authorList>
            <person name="Chen H."/>
        </authorList>
    </citation>
    <scope>NUCLEOTIDE SEQUENCE</scope>
    <source>
        <strain evidence="2">P2K</strain>
    </source>
</reference>
<sequence>MPALRRTALLLLCLSAAAPADAAHPAEAEIRRIVDRFQYALAAKDGATLYALFLAQDNAWLSVASERQLAAWRARGVAAQRVKPGNHAEFIARVIAQPERIEETFSDIKIHTDGTIASVHFDFVFLEDGREVNRGEEAWHLVRTDAGWKISSVIYSVNRPG</sequence>
<proteinExistence type="predicted"/>
<accession>A0ABT1QMU1</accession>
<comment type="caution">
    <text evidence="2">The sequence shown here is derived from an EMBL/GenBank/DDBJ whole genome shotgun (WGS) entry which is preliminary data.</text>
</comment>
<keyword evidence="3" id="KW-1185">Reference proteome</keyword>
<dbReference type="SUPFAM" id="SSF54427">
    <property type="entry name" value="NTF2-like"/>
    <property type="match status" value="1"/>
</dbReference>